<proteinExistence type="predicted"/>
<dbReference type="EMBL" id="VXIS01000636">
    <property type="protein sequence ID" value="KAA8892684.1"/>
    <property type="molecule type" value="Genomic_DNA"/>
</dbReference>
<evidence type="ECO:0000313" key="3">
    <source>
        <dbReference type="EMBL" id="KAA8892684.1"/>
    </source>
</evidence>
<dbReference type="Proteomes" id="UP000326924">
    <property type="component" value="Unassembled WGS sequence"/>
</dbReference>
<organism evidence="3 4">
    <name type="scientific">Sphaerosporella brunnea</name>
    <dbReference type="NCBI Taxonomy" id="1250544"/>
    <lineage>
        <taxon>Eukaryota</taxon>
        <taxon>Fungi</taxon>
        <taxon>Dikarya</taxon>
        <taxon>Ascomycota</taxon>
        <taxon>Pezizomycotina</taxon>
        <taxon>Pezizomycetes</taxon>
        <taxon>Pezizales</taxon>
        <taxon>Pyronemataceae</taxon>
        <taxon>Sphaerosporella</taxon>
    </lineage>
</organism>
<dbReference type="AlphaFoldDB" id="A0A5J5EBL4"/>
<keyword evidence="2" id="KW-1133">Transmembrane helix</keyword>
<dbReference type="OrthoDB" id="5378828at2759"/>
<evidence type="ECO:0000256" key="2">
    <source>
        <dbReference type="SAM" id="Phobius"/>
    </source>
</evidence>
<feature type="compositionally biased region" description="Low complexity" evidence="1">
    <location>
        <begin position="71"/>
        <end position="81"/>
    </location>
</feature>
<feature type="compositionally biased region" description="Low complexity" evidence="1">
    <location>
        <begin position="23"/>
        <end position="60"/>
    </location>
</feature>
<keyword evidence="2" id="KW-0472">Membrane</keyword>
<keyword evidence="4" id="KW-1185">Reference proteome</keyword>
<protein>
    <submittedName>
        <fullName evidence="3">Uncharacterized protein</fullName>
    </submittedName>
</protein>
<feature type="compositionally biased region" description="Polar residues" evidence="1">
    <location>
        <begin position="1"/>
        <end position="11"/>
    </location>
</feature>
<accession>A0A5J5EBL4</accession>
<evidence type="ECO:0000256" key="1">
    <source>
        <dbReference type="SAM" id="MobiDB-lite"/>
    </source>
</evidence>
<evidence type="ECO:0000313" key="4">
    <source>
        <dbReference type="Proteomes" id="UP000326924"/>
    </source>
</evidence>
<name>A0A5J5EBL4_9PEZI</name>
<sequence>MHTPPQSNNPFRASMLVVDESQEQQQQQQEQQQVLPPSLTSPAPLLYKTPSTTTTITPEPRVSNESEDLANAKTATASTTSIPMDPTRKDKEVIITIHDTDSCTLMPAEPPSCAIKPSRQSCALNRHSTDGRRSMRCSMQVDETGMWPARRMMQKEAANKKRLWMWGKVLIAVLIIGVAVAVGLGISKAVNKK</sequence>
<keyword evidence="2" id="KW-0812">Transmembrane</keyword>
<feature type="region of interest" description="Disordered" evidence="1">
    <location>
        <begin position="1"/>
        <end position="89"/>
    </location>
</feature>
<gene>
    <name evidence="3" type="ORF">FN846DRAFT_645025</name>
</gene>
<dbReference type="InParanoid" id="A0A5J5EBL4"/>
<feature type="transmembrane region" description="Helical" evidence="2">
    <location>
        <begin position="163"/>
        <end position="186"/>
    </location>
</feature>
<reference evidence="3 4" key="1">
    <citation type="submission" date="2019-09" db="EMBL/GenBank/DDBJ databases">
        <title>Draft genome of the ectomycorrhizal ascomycete Sphaerosporella brunnea.</title>
        <authorList>
            <consortium name="DOE Joint Genome Institute"/>
            <person name="Benucci G.M."/>
            <person name="Marozzi G."/>
            <person name="Antonielli L."/>
            <person name="Sanchez S."/>
            <person name="Marco P."/>
            <person name="Wang X."/>
            <person name="Falini L.B."/>
            <person name="Barry K."/>
            <person name="Haridas S."/>
            <person name="Lipzen A."/>
            <person name="Labutti K."/>
            <person name="Grigoriev I.V."/>
            <person name="Murat C."/>
            <person name="Martin F."/>
            <person name="Albertini E."/>
            <person name="Donnini D."/>
            <person name="Bonito G."/>
        </authorList>
    </citation>
    <scope>NUCLEOTIDE SEQUENCE [LARGE SCALE GENOMIC DNA]</scope>
    <source>
        <strain evidence="3 4">Sb_GMNB300</strain>
    </source>
</reference>
<comment type="caution">
    <text evidence="3">The sequence shown here is derived from an EMBL/GenBank/DDBJ whole genome shotgun (WGS) entry which is preliminary data.</text>
</comment>